<feature type="transmembrane region" description="Helical" evidence="2">
    <location>
        <begin position="116"/>
        <end position="137"/>
    </location>
</feature>
<proteinExistence type="predicted"/>
<keyword evidence="2" id="KW-0812">Transmembrane</keyword>
<name>A0AAV1EE95_OLDCO</name>
<dbReference type="EMBL" id="OX459126">
    <property type="protein sequence ID" value="CAI9117989.1"/>
    <property type="molecule type" value="Genomic_DNA"/>
</dbReference>
<evidence type="ECO:0000256" key="2">
    <source>
        <dbReference type="SAM" id="Phobius"/>
    </source>
</evidence>
<keyword evidence="2" id="KW-0472">Membrane</keyword>
<evidence type="ECO:0000313" key="4">
    <source>
        <dbReference type="Proteomes" id="UP001161247"/>
    </source>
</evidence>
<feature type="compositionally biased region" description="Basic residues" evidence="1">
    <location>
        <begin position="170"/>
        <end position="185"/>
    </location>
</feature>
<reference evidence="3" key="1">
    <citation type="submission" date="2023-03" db="EMBL/GenBank/DDBJ databases">
        <authorList>
            <person name="Julca I."/>
        </authorList>
    </citation>
    <scope>NUCLEOTIDE SEQUENCE</scope>
</reference>
<keyword evidence="2" id="KW-1133">Transmembrane helix</keyword>
<protein>
    <submittedName>
        <fullName evidence="3">OLC1v1019490C1</fullName>
    </submittedName>
</protein>
<evidence type="ECO:0000313" key="3">
    <source>
        <dbReference type="EMBL" id="CAI9117989.1"/>
    </source>
</evidence>
<feature type="compositionally biased region" description="Polar residues" evidence="1">
    <location>
        <begin position="234"/>
        <end position="243"/>
    </location>
</feature>
<dbReference type="Proteomes" id="UP001161247">
    <property type="component" value="Chromosome 9"/>
</dbReference>
<organism evidence="3 4">
    <name type="scientific">Oldenlandia corymbosa var. corymbosa</name>
    <dbReference type="NCBI Taxonomy" id="529605"/>
    <lineage>
        <taxon>Eukaryota</taxon>
        <taxon>Viridiplantae</taxon>
        <taxon>Streptophyta</taxon>
        <taxon>Embryophyta</taxon>
        <taxon>Tracheophyta</taxon>
        <taxon>Spermatophyta</taxon>
        <taxon>Magnoliopsida</taxon>
        <taxon>eudicotyledons</taxon>
        <taxon>Gunneridae</taxon>
        <taxon>Pentapetalae</taxon>
        <taxon>asterids</taxon>
        <taxon>lamiids</taxon>
        <taxon>Gentianales</taxon>
        <taxon>Rubiaceae</taxon>
        <taxon>Rubioideae</taxon>
        <taxon>Spermacoceae</taxon>
        <taxon>Hedyotis-Oldenlandia complex</taxon>
        <taxon>Oldenlandia</taxon>
    </lineage>
</organism>
<dbReference type="AlphaFoldDB" id="A0AAV1EE95"/>
<accession>A0AAV1EE95</accession>
<feature type="transmembrane region" description="Helical" evidence="2">
    <location>
        <begin position="143"/>
        <end position="161"/>
    </location>
</feature>
<dbReference type="PANTHER" id="PTHR35719:SF2">
    <property type="entry name" value="ABC TRANSMEMBRANE TYPE-1 DOMAIN-CONTAINING PROTEIN"/>
    <property type="match status" value="1"/>
</dbReference>
<evidence type="ECO:0000256" key="1">
    <source>
        <dbReference type="SAM" id="MobiDB-lite"/>
    </source>
</evidence>
<feature type="compositionally biased region" description="Basic and acidic residues" evidence="1">
    <location>
        <begin position="248"/>
        <end position="264"/>
    </location>
</feature>
<keyword evidence="4" id="KW-1185">Reference proteome</keyword>
<feature type="region of interest" description="Disordered" evidence="1">
    <location>
        <begin position="170"/>
        <end position="196"/>
    </location>
</feature>
<dbReference type="PANTHER" id="PTHR35719">
    <property type="entry name" value="OS01G0680600 PROTEIN"/>
    <property type="match status" value="1"/>
</dbReference>
<gene>
    <name evidence="3" type="ORF">OLC1_LOCUS23970</name>
</gene>
<sequence length="291" mass="33692">MPQLKHYLPTSTLLILPINHRHHHFLLRKPPPGNIHPPPPVLLQLSLTTTTGVLCNSGYLLQSLLLCRARRWDWENSNTESFTTQIIDDDDYDDGGKETEDEQWDDVLQEYIDSIWIFKVFGSYGWALPFILVSLVITNGPKSFLLALTLAILQSTFAFAFQKMWESRGKQRSQRKTKKKKTRRSSRTENTFWEDERLGNQENKKRKMGYKSWVQSDDDSSFGGWDKLDSENEFQFRSPTKSGQRVGGRSEKSSSSEKSRISEEVRRSETPLLLRLLIAAFPFLGSWTKML</sequence>
<feature type="region of interest" description="Disordered" evidence="1">
    <location>
        <begin position="234"/>
        <end position="264"/>
    </location>
</feature>